<name>A0A9P8D2H6_MORAP</name>
<evidence type="ECO:0000256" key="3">
    <source>
        <dbReference type="ARBA" id="ARBA00012438"/>
    </source>
</evidence>
<dbReference type="SMART" id="SM00388">
    <property type="entry name" value="HisKA"/>
    <property type="match status" value="1"/>
</dbReference>
<evidence type="ECO:0000256" key="18">
    <source>
        <dbReference type="PROSITE-ProRule" id="PRU00221"/>
    </source>
</evidence>
<dbReference type="EC" id="2.7.13.3" evidence="3"/>
<feature type="compositionally biased region" description="Polar residues" evidence="19">
    <location>
        <begin position="1994"/>
        <end position="2019"/>
    </location>
</feature>
<feature type="region of interest" description="Disordered" evidence="19">
    <location>
        <begin position="284"/>
        <end position="311"/>
    </location>
</feature>
<evidence type="ECO:0000256" key="6">
    <source>
        <dbReference type="ARBA" id="ARBA00022679"/>
    </source>
</evidence>
<evidence type="ECO:0000256" key="8">
    <source>
        <dbReference type="ARBA" id="ARBA00022737"/>
    </source>
</evidence>
<feature type="compositionally biased region" description="Low complexity" evidence="19">
    <location>
        <begin position="2326"/>
        <end position="2339"/>
    </location>
</feature>
<evidence type="ECO:0000259" key="21">
    <source>
        <dbReference type="PROSITE" id="PS50011"/>
    </source>
</evidence>
<dbReference type="InterPro" id="IPR001680">
    <property type="entry name" value="WD40_rpt"/>
</dbReference>
<proteinExistence type="predicted"/>
<feature type="compositionally biased region" description="Acidic residues" evidence="19">
    <location>
        <begin position="2384"/>
        <end position="2409"/>
    </location>
</feature>
<dbReference type="InterPro" id="IPR019775">
    <property type="entry name" value="WD40_repeat_CS"/>
</dbReference>
<keyword evidence="9" id="KW-0547">Nucleotide-binding</keyword>
<feature type="transmembrane region" description="Helical" evidence="20">
    <location>
        <begin position="183"/>
        <end position="209"/>
    </location>
</feature>
<dbReference type="GO" id="GO:0005524">
    <property type="term" value="F:ATP binding"/>
    <property type="evidence" value="ECO:0007669"/>
    <property type="project" value="UniProtKB-KW"/>
</dbReference>
<evidence type="ECO:0000256" key="9">
    <source>
        <dbReference type="ARBA" id="ARBA00022741"/>
    </source>
</evidence>
<feature type="region of interest" description="Disordered" evidence="19">
    <location>
        <begin position="1994"/>
        <end position="2025"/>
    </location>
</feature>
<dbReference type="GO" id="GO:0019706">
    <property type="term" value="F:protein-cysteine S-palmitoyltransferase activity"/>
    <property type="evidence" value="ECO:0007669"/>
    <property type="project" value="UniProtKB-EC"/>
</dbReference>
<dbReference type="SUPFAM" id="SSF56112">
    <property type="entry name" value="Protein kinase-like (PK-like)"/>
    <property type="match status" value="1"/>
</dbReference>
<feature type="transmembrane region" description="Helical" evidence="20">
    <location>
        <begin position="628"/>
        <end position="649"/>
    </location>
</feature>
<keyword evidence="4" id="KW-0597">Phosphoprotein</keyword>
<feature type="repeat" description="WD" evidence="18">
    <location>
        <begin position="2955"/>
        <end position="2994"/>
    </location>
</feature>
<dbReference type="InterPro" id="IPR005467">
    <property type="entry name" value="His_kinase_dom"/>
</dbReference>
<keyword evidence="5 18" id="KW-0853">WD repeat</keyword>
<dbReference type="Proteomes" id="UP000717515">
    <property type="component" value="Unassembled WGS sequence"/>
</dbReference>
<dbReference type="SUPFAM" id="SSF50978">
    <property type="entry name" value="WD40 repeat-like"/>
    <property type="match status" value="1"/>
</dbReference>
<evidence type="ECO:0000256" key="4">
    <source>
        <dbReference type="ARBA" id="ARBA00022553"/>
    </source>
</evidence>
<dbReference type="InterPro" id="IPR025997">
    <property type="entry name" value="SBP_2_dom"/>
</dbReference>
<dbReference type="PROSITE" id="PS50109">
    <property type="entry name" value="HIS_KIN"/>
    <property type="match status" value="1"/>
</dbReference>
<feature type="transmembrane region" description="Helical" evidence="20">
    <location>
        <begin position="1075"/>
        <end position="1095"/>
    </location>
</feature>
<dbReference type="PROSITE" id="PS50294">
    <property type="entry name" value="WD_REPEATS_REGION"/>
    <property type="match status" value="1"/>
</dbReference>
<dbReference type="InterPro" id="IPR036097">
    <property type="entry name" value="HisK_dim/P_sf"/>
</dbReference>
<dbReference type="Gene3D" id="3.30.565.10">
    <property type="entry name" value="Histidine kinase-like ATPase, C-terminal domain"/>
    <property type="match status" value="1"/>
</dbReference>
<feature type="transmembrane region" description="Helical" evidence="20">
    <location>
        <begin position="142"/>
        <end position="162"/>
    </location>
</feature>
<dbReference type="Gene3D" id="1.10.287.130">
    <property type="match status" value="1"/>
</dbReference>
<comment type="catalytic activity">
    <reaction evidence="1">
        <text>ATP + protein L-histidine = ADP + protein N-phospho-L-histidine.</text>
        <dbReference type="EC" id="2.7.13.3"/>
    </reaction>
</comment>
<keyword evidence="14 20" id="KW-0472">Membrane</keyword>
<keyword evidence="10" id="KW-0418">Kinase</keyword>
<evidence type="ECO:0000256" key="15">
    <source>
        <dbReference type="ARBA" id="ARBA00023139"/>
    </source>
</evidence>
<keyword evidence="13" id="KW-0902">Two-component regulatory system</keyword>
<dbReference type="PANTHER" id="PTHR45339:SF5">
    <property type="entry name" value="HISTIDINE KINASE"/>
    <property type="match status" value="1"/>
</dbReference>
<feature type="compositionally biased region" description="Polar residues" evidence="19">
    <location>
        <begin position="2502"/>
        <end position="2519"/>
    </location>
</feature>
<feature type="compositionally biased region" description="Basic residues" evidence="19">
    <location>
        <begin position="2282"/>
        <end position="2297"/>
    </location>
</feature>
<dbReference type="Pfam" id="PF07714">
    <property type="entry name" value="PK_Tyr_Ser-Thr"/>
    <property type="match status" value="1"/>
</dbReference>
<dbReference type="PROSITE" id="PS50216">
    <property type="entry name" value="DHHC"/>
    <property type="match status" value="1"/>
</dbReference>
<feature type="region of interest" description="Disordered" evidence="19">
    <location>
        <begin position="2192"/>
        <end position="2267"/>
    </location>
</feature>
<dbReference type="SUPFAM" id="SSF55874">
    <property type="entry name" value="ATPase domain of HSP90 chaperone/DNA topoisomerase II/histidine kinase"/>
    <property type="match status" value="1"/>
</dbReference>
<dbReference type="SMART" id="SM00320">
    <property type="entry name" value="WD40"/>
    <property type="match status" value="2"/>
</dbReference>
<dbReference type="InterPro" id="IPR003661">
    <property type="entry name" value="HisK_dim/P_dom"/>
</dbReference>
<feature type="region of interest" description="Disordered" evidence="19">
    <location>
        <begin position="2797"/>
        <end position="2848"/>
    </location>
</feature>
<dbReference type="InterPro" id="IPR011009">
    <property type="entry name" value="Kinase-like_dom_sf"/>
</dbReference>
<keyword evidence="8" id="KW-0677">Repeat</keyword>
<feature type="region of interest" description="Disordered" evidence="19">
    <location>
        <begin position="1946"/>
        <end position="1975"/>
    </location>
</feature>
<dbReference type="Pfam" id="PF00512">
    <property type="entry name" value="HisKA"/>
    <property type="match status" value="1"/>
</dbReference>
<dbReference type="InterPro" id="IPR001245">
    <property type="entry name" value="Ser-Thr/Tyr_kinase_cat_dom"/>
</dbReference>
<feature type="compositionally biased region" description="Acidic residues" evidence="19">
    <location>
        <begin position="2223"/>
        <end position="2240"/>
    </location>
</feature>
<keyword evidence="15" id="KW-0564">Palmitate</keyword>
<evidence type="ECO:0000313" key="24">
    <source>
        <dbReference type="Proteomes" id="UP000717515"/>
    </source>
</evidence>
<protein>
    <recommendedName>
        <fullName evidence="3">histidine kinase</fullName>
        <ecNumber evidence="3">2.7.13.3</ecNumber>
    </recommendedName>
</protein>
<dbReference type="PANTHER" id="PTHR45339">
    <property type="entry name" value="HYBRID SIGNAL TRANSDUCTION HISTIDINE KINASE J"/>
    <property type="match status" value="1"/>
</dbReference>
<dbReference type="CDD" id="cd00082">
    <property type="entry name" value="HisKA"/>
    <property type="match status" value="1"/>
</dbReference>
<dbReference type="SUPFAM" id="SSF47384">
    <property type="entry name" value="Homodimeric domain of signal transducing histidine kinase"/>
    <property type="match status" value="1"/>
</dbReference>
<evidence type="ECO:0000256" key="13">
    <source>
        <dbReference type="ARBA" id="ARBA00023012"/>
    </source>
</evidence>
<evidence type="ECO:0000256" key="10">
    <source>
        <dbReference type="ARBA" id="ARBA00022777"/>
    </source>
</evidence>
<feature type="compositionally biased region" description="Gly residues" evidence="19">
    <location>
        <begin position="2311"/>
        <end position="2320"/>
    </location>
</feature>
<dbReference type="InterPro" id="IPR015943">
    <property type="entry name" value="WD40/YVTN_repeat-like_dom_sf"/>
</dbReference>
<dbReference type="Pfam" id="PF01529">
    <property type="entry name" value="DHHC"/>
    <property type="match status" value="1"/>
</dbReference>
<evidence type="ECO:0000256" key="14">
    <source>
        <dbReference type="ARBA" id="ARBA00023136"/>
    </source>
</evidence>
<keyword evidence="6" id="KW-0808">Transferase</keyword>
<keyword evidence="12 20" id="KW-1133">Transmembrane helix</keyword>
<feature type="domain" description="Protein kinase" evidence="21">
    <location>
        <begin position="1161"/>
        <end position="1498"/>
    </location>
</feature>
<dbReference type="Gene3D" id="1.10.510.10">
    <property type="entry name" value="Transferase(Phosphotransferase) domain 1"/>
    <property type="match status" value="2"/>
</dbReference>
<evidence type="ECO:0000256" key="19">
    <source>
        <dbReference type="SAM" id="MobiDB-lite"/>
    </source>
</evidence>
<feature type="transmembrane region" description="Helical" evidence="20">
    <location>
        <begin position="6"/>
        <end position="32"/>
    </location>
</feature>
<dbReference type="SMART" id="SM01411">
    <property type="entry name" value="Ephrin_rec_like"/>
    <property type="match status" value="1"/>
</dbReference>
<organism evidence="23 24">
    <name type="scientific">Mortierella alpina</name>
    <name type="common">Oleaginous fungus</name>
    <name type="synonym">Mortierella renispora</name>
    <dbReference type="NCBI Taxonomy" id="64518"/>
    <lineage>
        <taxon>Eukaryota</taxon>
        <taxon>Fungi</taxon>
        <taxon>Fungi incertae sedis</taxon>
        <taxon>Mucoromycota</taxon>
        <taxon>Mortierellomycotina</taxon>
        <taxon>Mortierellomycetes</taxon>
        <taxon>Mortierellales</taxon>
        <taxon>Mortierellaceae</taxon>
        <taxon>Mortierella</taxon>
    </lineage>
</organism>
<evidence type="ECO:0000256" key="12">
    <source>
        <dbReference type="ARBA" id="ARBA00022989"/>
    </source>
</evidence>
<dbReference type="InterPro" id="IPR028082">
    <property type="entry name" value="Peripla_BP_I"/>
</dbReference>
<dbReference type="PROSITE" id="PS50082">
    <property type="entry name" value="WD_REPEATS_2"/>
    <property type="match status" value="1"/>
</dbReference>
<comment type="caution">
    <text evidence="23">The sequence shown here is derived from an EMBL/GenBank/DDBJ whole genome shotgun (WGS) entry which is preliminary data.</text>
</comment>
<dbReference type="InterPro" id="IPR011006">
    <property type="entry name" value="CheY-like_superfamily"/>
</dbReference>
<dbReference type="Pfam" id="PF07699">
    <property type="entry name" value="Ephrin_rec_like"/>
    <property type="match status" value="1"/>
</dbReference>
<feature type="transmembrane region" description="Helical" evidence="20">
    <location>
        <begin position="82"/>
        <end position="101"/>
    </location>
</feature>
<comment type="subcellular location">
    <subcellularLocation>
        <location evidence="2">Membrane</location>
        <topology evidence="2">Multi-pass membrane protein</topology>
    </subcellularLocation>
</comment>
<feature type="compositionally biased region" description="Polar residues" evidence="19">
    <location>
        <begin position="1339"/>
        <end position="1357"/>
    </location>
</feature>
<dbReference type="InterPro" id="IPR001594">
    <property type="entry name" value="Palmitoyltrfase_DHHC"/>
</dbReference>
<feature type="region of interest" description="Disordered" evidence="19">
    <location>
        <begin position="2502"/>
        <end position="2521"/>
    </location>
</feature>
<dbReference type="SUPFAM" id="SSF53822">
    <property type="entry name" value="Periplasmic binding protein-like I"/>
    <property type="match status" value="1"/>
</dbReference>
<dbReference type="Pfam" id="PF13407">
    <property type="entry name" value="Peripla_BP_4"/>
    <property type="match status" value="1"/>
</dbReference>
<dbReference type="InterPro" id="IPR011641">
    <property type="entry name" value="Tyr-kin_ephrin_A/B_rcpt-like"/>
</dbReference>
<feature type="compositionally biased region" description="Low complexity" evidence="19">
    <location>
        <begin position="294"/>
        <end position="304"/>
    </location>
</feature>
<keyword evidence="16" id="KW-0449">Lipoprotein</keyword>
<accession>A0A9P8D2H6</accession>
<evidence type="ECO:0000256" key="20">
    <source>
        <dbReference type="SAM" id="Phobius"/>
    </source>
</evidence>
<reference evidence="23" key="1">
    <citation type="submission" date="2021-07" db="EMBL/GenBank/DDBJ databases">
        <title>Draft genome of Mortierella alpina, strain LL118, isolated from an aspen leaf litter sample.</title>
        <authorList>
            <person name="Yang S."/>
            <person name="Vinatzer B.A."/>
        </authorList>
    </citation>
    <scope>NUCLEOTIDE SEQUENCE</scope>
    <source>
        <strain evidence="23">LL118</strain>
    </source>
</reference>
<dbReference type="FunFam" id="1.10.287.130:FF:000002">
    <property type="entry name" value="Two-component osmosensing histidine kinase"/>
    <property type="match status" value="1"/>
</dbReference>
<dbReference type="InterPro" id="IPR036890">
    <property type="entry name" value="HATPase_C_sf"/>
</dbReference>
<feature type="compositionally biased region" description="Basic and acidic residues" evidence="19">
    <location>
        <begin position="2340"/>
        <end position="2364"/>
    </location>
</feature>
<dbReference type="GO" id="GO:0016020">
    <property type="term" value="C:membrane"/>
    <property type="evidence" value="ECO:0007669"/>
    <property type="project" value="UniProtKB-SubCell"/>
</dbReference>
<dbReference type="SUPFAM" id="SSF52172">
    <property type="entry name" value="CheY-like"/>
    <property type="match status" value="1"/>
</dbReference>
<evidence type="ECO:0000256" key="7">
    <source>
        <dbReference type="ARBA" id="ARBA00022692"/>
    </source>
</evidence>
<dbReference type="GO" id="GO:0000155">
    <property type="term" value="F:phosphorelay sensor kinase activity"/>
    <property type="evidence" value="ECO:0007669"/>
    <property type="project" value="InterPro"/>
</dbReference>
<evidence type="ECO:0000313" key="23">
    <source>
        <dbReference type="EMBL" id="KAG9327278.1"/>
    </source>
</evidence>
<feature type="region of interest" description="Disordered" evidence="19">
    <location>
        <begin position="1322"/>
        <end position="1357"/>
    </location>
</feature>
<feature type="compositionally biased region" description="Polar residues" evidence="19">
    <location>
        <begin position="1950"/>
        <end position="1959"/>
    </location>
</feature>
<dbReference type="Gene3D" id="2.10.50.10">
    <property type="entry name" value="Tumor Necrosis Factor Receptor, subunit A, domain 2"/>
    <property type="match status" value="1"/>
</dbReference>
<evidence type="ECO:0000256" key="1">
    <source>
        <dbReference type="ARBA" id="ARBA00000085"/>
    </source>
</evidence>
<feature type="region of interest" description="Disordered" evidence="19">
    <location>
        <begin position="2441"/>
        <end position="2460"/>
    </location>
</feature>
<evidence type="ECO:0000256" key="5">
    <source>
        <dbReference type="ARBA" id="ARBA00022574"/>
    </source>
</evidence>
<feature type="region of interest" description="Disordered" evidence="19">
    <location>
        <begin position="2556"/>
        <end position="2601"/>
    </location>
</feature>
<dbReference type="Gene3D" id="2.130.10.10">
    <property type="entry name" value="YVTN repeat-like/Quinoprotein amine dehydrogenase"/>
    <property type="match status" value="1"/>
</dbReference>
<gene>
    <name evidence="23" type="ORF">KVV02_007054</name>
</gene>
<comment type="catalytic activity">
    <reaction evidence="17">
        <text>L-cysteinyl-[protein] + hexadecanoyl-CoA = S-hexadecanoyl-L-cysteinyl-[protein] + CoA</text>
        <dbReference type="Rhea" id="RHEA:36683"/>
        <dbReference type="Rhea" id="RHEA-COMP:10131"/>
        <dbReference type="Rhea" id="RHEA-COMP:11032"/>
        <dbReference type="ChEBI" id="CHEBI:29950"/>
        <dbReference type="ChEBI" id="CHEBI:57287"/>
        <dbReference type="ChEBI" id="CHEBI:57379"/>
        <dbReference type="ChEBI" id="CHEBI:74151"/>
        <dbReference type="EC" id="2.3.1.225"/>
    </reaction>
</comment>
<evidence type="ECO:0000256" key="11">
    <source>
        <dbReference type="ARBA" id="ARBA00022840"/>
    </source>
</evidence>
<feature type="compositionally biased region" description="Basic and acidic residues" evidence="19">
    <location>
        <begin position="2211"/>
        <end position="2222"/>
    </location>
</feature>
<evidence type="ECO:0000256" key="16">
    <source>
        <dbReference type="ARBA" id="ARBA00023288"/>
    </source>
</evidence>
<dbReference type="EMBL" id="JAIFTL010000006">
    <property type="protein sequence ID" value="KAG9327278.1"/>
    <property type="molecule type" value="Genomic_DNA"/>
</dbReference>
<dbReference type="InterPro" id="IPR036322">
    <property type="entry name" value="WD40_repeat_dom_sf"/>
</dbReference>
<evidence type="ECO:0000259" key="22">
    <source>
        <dbReference type="PROSITE" id="PS50109"/>
    </source>
</evidence>
<evidence type="ECO:0000256" key="17">
    <source>
        <dbReference type="ARBA" id="ARBA00048048"/>
    </source>
</evidence>
<feature type="domain" description="Histidine kinase" evidence="22">
    <location>
        <begin position="1572"/>
        <end position="1706"/>
    </location>
</feature>
<dbReference type="InterPro" id="IPR000719">
    <property type="entry name" value="Prot_kinase_dom"/>
</dbReference>
<keyword evidence="11" id="KW-0067">ATP-binding</keyword>
<dbReference type="Gene3D" id="3.40.50.2300">
    <property type="match status" value="6"/>
</dbReference>
<feature type="region of interest" description="Disordered" evidence="19">
    <location>
        <begin position="2281"/>
        <end position="2421"/>
    </location>
</feature>
<evidence type="ECO:0000256" key="2">
    <source>
        <dbReference type="ARBA" id="ARBA00004141"/>
    </source>
</evidence>
<sequence length="3366" mass="370907">MAGNDQWISWFAWCLIGSISTMANYILIPWLFALPSSPYARLPSQDLTIPFDPTVGRLTEDSNGSPSLGSLPIIWTNMNLRALFYLVPFNLSLGMLCWNYYLTMTTDPGSPPLDWCVLKMDHHCPWVRNCIGFFNYGHFVRFILWTTITTTICAALLILRSLEAYDNEQLGINSQSAPTPEQTIVIVVCLCLDGPVLFGVSVLSIYHIWCISSNTTTIESWEKDRVLTMIRRGKIRDVKCPYHQGILANFQEVLGKSPLLWLWPQPMLGDGLRFKVKHEKNDLYDPRSSEDEASSSSSSSSAISKPWFRPFDSGSHQRDELVEMTASGTPSSPLQPIIIATSTEVVIPTPSAGLPGSPSPPYDPFWGITTYQNYPDERPPCADQTKQQRITIVTHKSAIVPNYIKLDNRITQSLIVNDDLADSGFYDVAQMNATIYSAIKAKVDGLIVSIPDAEVLSAPIKAALDANIPVIAVYTGLQAAKTLGILAVMSDDFKAGELIGKQLVRDGVKDFVCINSSDRLTSLVDRCKGVLSAFTGAGTDASPRVEDHIHRVEKAVPNPNSTETSNVSAIAKAIVDKDSVTGIVYLSANLFQDVALSVDVALNKSRSFKIATFDFNKLQSASMSHDSLHYSVSSLIYLQTLIPIMLLYIQLTMHERIVQDDIITGPNAASNDHWDSIAIGARNAASMLNWEMHEYRYDSPVREDTVLKSIELALNDPTTQGLIVSNARPSYIDYAYNRTLLQVANRTKQIDVETRQRCDDRGDSIPLTPAQAATCNNRVPWNYTLRSVLPLPIVGIGSAINGRPPQQSLSWVGEDASQAGWDYADTILSNGLSRPLCVVESGQPEQQVHMCRGLYERMQSLKIPSALPDISIFMMQVSPGDLTGVSKNISAIRSVYAFDSVHTTSTMLYDNIKAFVQPDVFLTTTGRSSAVFTDVVAGKVKKVWSQQSYLNGFMAVFELALSTVVQDKTWNFISTGPSPMRYVCNKGEMLNPDHPSSLYCRLNSGLHAAQPPCQPCPVKTFSDKINSLNCTACPVGTYANYTGSSACLRCEDSGETVADCQDYLMNKKSKDSTTLVIFLSLGLVLLAAAGGSLGVCLLRKRKRRTRLADDSWMLDYKRIMGVYHDTDSGLGTQDSGSMVEQRLQVAKHASKHSNLRPTGMFQRSHSTFVGGPSGIQPMDDDGKAIGVYRNLPVFVRRIGGSKVNITRQLRIEIMDVMELRHPKLVELVGVCLQPPDICIVTEHCSKGTLTEVLANPDLNFNWLFKLSFMSDISRGMEFLHQSKIQCHGDLRSANCLITSRWEVKIGSYGLKQLLETQLPSYGRTSHGSAGSGEAQGGQRNSLRISSDSHYTNGTVSSVPLQNLAGDEHLEMEETYPVASEAKDVKDGLWVAPENMIHRGDVYHKLASKSGDVYSAGIIFNEIMTRKTPYSRQLLALDPIEGPSVLLGMIKYQNLRPDFLLDDASDESIGAVNHLIRNCLQPDPGLRPSFASILHRLRLISPDGDMIGGMAALLEKYANDMEELVRTRTMHLQTRTAELEEERLRTEALLVDLNQAKNHAEDAARAKSNFLANMSHEIRTPMNAVIGMSRILLESDLSPDLMDCAETIESSGNQLMAVIDDILDFSKIESGKLKLSPEPLDLPWLLESVCNLVSIQAGTKGLGLTFVVHPNTPMQVLGDLVRIRQILLNLLSNAIKFTDKGNIVVKLEPKPRLSIAASRVYEDDDPEEAVQESSQLMLHVEEGSSNSSLDVAQSRVSSRLGHRYRQSLNATGRNPFQDQNLEDEQERAQRLENHVDLLWSVWAESEQGVGSTFYFTTLLESPKSSPTVAKQLNLAFFNEKTLLILDDRRISRTSWQYQSSTWGFKKTLVLSVPKGLDYLRQNPNQIDVIMVDVDKPQAKINPGLAVLQQVRNIPYDDAGSEEAKQRQEKPIPCVLVSYHRRQQPPLLLQGATPSSSQGKNGANVDPPQGQTAGSATSTIPLDALSAKSIVLSNSHESLSEKANGSAKSSGESHPDSTTTPRPYGKAASTLNILNSGMLAVTPWSTSGEKGGNFLDKCPSPALAGPGFLPGSVSDASVGHLIKPVKQAKLFSMLHGLMTGSWPLAPSAPPDLDHREHERKRQLESLHCLLVDDNPVNQKVISRMLGRIGITPELADNGQEAVDNAEKEQKMILERKLLQKKKREILQKRSMAILGGLQGGSGQETAQSTQEPMPDHENWRKNEGELTDEDEDDEDDEEEEEEEHKSHEDELTDDRESDGTGMSSVLNGVEDLQLVNLKLDGTRSRKGSYSRHPRQRTKHRGELVLSDSEGVLGCRGGGGGGLKMVSVAAEASRASRSQAIQKRQDRRERSRAQKEQRKEKFREGGRSRLGSFSVDPTAGIPPLLEQDLEGSSDDEDEDEDCESESELDSSGDEAYSGGTRLDRMSSFTTVGTVDTNMTTSASFHTANTHSEVSGDEDASRRSSDIGFRITRASMDFTFTADSTSAAAIADTRAVAPLGTTAMESTMATSGSGSSLHQSAQRTPLKREYGIGETKQWRRRLITEIEDRVRNKRISMHNARRTGLQTTPPDDGVARRRAQEAAQTAHPSQTGLMQPRPTEPPIAHGAAVGDEAERRIVAEVWETFKRENLEALAQAFQGMTDKEIEEIEQDILQHNYTASQYDPTYDMFVDMEQQDLDQSIEHYMVLETLSSSADREDEETGKALSLAATLLTATACVRCGQGRQSIERAGPLGEIQARCGACGFGLDRTTLLYLANTAQSHSQECSGQLQFGYDEEMGLLPAVAKPPEEMQLQHERDHFVHSGIGGGSSSSSASSPSCSPPKDSPLSLIKVNNLKKPKTRLHKDTPPKAPRAAFSTAAAAAGAAKPSPCALDPSLPVTLLDALELTRVAQTSKLCARMVSDNGVWRVKSMQHPLYSPRHIQDQQRTVPWLAYYKFLHRNSLTVKQNWTDARPQAVHVLEGHTGLVSSLEMSLWTLVTASIDQTLRVWDLRTMQCVQVLHARQSLTCVSQSESAGVACARTSFGGLCLWDIRTGELILQDDSAMPQIASFIFMNETYIGYGQCDGVVTIFDWSSRKELEVVGTYQAHEGDVIHINILANKYVISASTNGETLVYSLAESRIIERILLPHATQAIQFTPTIHGDRAMFSTRDAIYEYELMLGHLSHKSGNTRDQKPAVDVQKRSAGLATADCRTRNGNLQGASPEHFAAELPASTHRTAINLQPITGSSTRPVQSPGRIWKTSNSLLSQIRQRVGTEKAFDLERPNIPTRFPRLASIYCLPRQSRTLDHGTTSARDSYGIFMPHNCTHLSEMSVYTRTLKQMKQIHGPAVDATLREALRNRFYTTMECNQHCAVVSSGSKVYVISFLPPDL</sequence>
<dbReference type="PROSITE" id="PS00678">
    <property type="entry name" value="WD_REPEATS_1"/>
    <property type="match status" value="1"/>
</dbReference>
<keyword evidence="7 20" id="KW-0812">Transmembrane</keyword>
<dbReference type="PROSITE" id="PS50011">
    <property type="entry name" value="PROTEIN_KINASE_DOM"/>
    <property type="match status" value="1"/>
</dbReference>